<dbReference type="PATRIC" id="fig|649742.3.peg.1084"/>
<proteinExistence type="predicted"/>
<gene>
    <name evidence="1" type="ORF">HMPREF0970_01405</name>
</gene>
<reference evidence="1 2" key="1">
    <citation type="submission" date="2009-10" db="EMBL/GenBank/DDBJ databases">
        <authorList>
            <person name="Weinstock G."/>
            <person name="Sodergren E."/>
            <person name="Clifton S."/>
            <person name="Fulton L."/>
            <person name="Fulton B."/>
            <person name="Courtney L."/>
            <person name="Fronick C."/>
            <person name="Harrison M."/>
            <person name="Strong C."/>
            <person name="Farmer C."/>
            <person name="Delahaunty K."/>
            <person name="Markovic C."/>
            <person name="Hall O."/>
            <person name="Minx P."/>
            <person name="Tomlinson C."/>
            <person name="Mitreva M."/>
            <person name="Nelson J."/>
            <person name="Hou S."/>
            <person name="Wollam A."/>
            <person name="Pepin K.H."/>
            <person name="Johnson M."/>
            <person name="Bhonagiri V."/>
            <person name="Nash W.E."/>
            <person name="Warren W."/>
            <person name="Chinwalla A."/>
            <person name="Mardis E.R."/>
            <person name="Wilson R.K."/>
        </authorList>
    </citation>
    <scope>NUCLEOTIDE SEQUENCE [LARGE SCALE GENOMIC DNA]</scope>
    <source>
        <strain evidence="1 2">F0309</strain>
    </source>
</reference>
<dbReference type="AlphaFoldDB" id="D4TZM2"/>
<evidence type="ECO:0000313" key="2">
    <source>
        <dbReference type="Proteomes" id="UP000003150"/>
    </source>
</evidence>
<comment type="caution">
    <text evidence="1">The sequence shown here is derived from an EMBL/GenBank/DDBJ whole genome shotgun (WGS) entry which is preliminary data.</text>
</comment>
<dbReference type="Proteomes" id="UP000003150">
    <property type="component" value="Unassembled WGS sequence"/>
</dbReference>
<dbReference type="HOGENOM" id="CLU_2490853_0_0_11"/>
<protein>
    <submittedName>
        <fullName evidence="1">Uncharacterized protein</fullName>
    </submittedName>
</protein>
<evidence type="ECO:0000313" key="1">
    <source>
        <dbReference type="EMBL" id="EFF79679.1"/>
    </source>
</evidence>
<dbReference type="EMBL" id="ACYT02000042">
    <property type="protein sequence ID" value="EFF79679.1"/>
    <property type="molecule type" value="Genomic_DNA"/>
</dbReference>
<organism evidence="1 2">
    <name type="scientific">Schaalia odontolytica F0309</name>
    <dbReference type="NCBI Taxonomy" id="649742"/>
    <lineage>
        <taxon>Bacteria</taxon>
        <taxon>Bacillati</taxon>
        <taxon>Actinomycetota</taxon>
        <taxon>Actinomycetes</taxon>
        <taxon>Actinomycetales</taxon>
        <taxon>Actinomycetaceae</taxon>
        <taxon>Schaalia</taxon>
    </lineage>
</organism>
<accession>D4TZM2</accession>
<name>D4TZM2_9ACTO</name>
<sequence>MIGVHSLLLNVRKACISSQFYEFLNKCEDAVFRDEKPSNFTCAGQFSNNGDAPTNNHPYGLYTTVHSAVDKYGASLHLTCHFAQLL</sequence>